<dbReference type="RefSeq" id="WP_000274892.1">
    <property type="nucleotide sequence ID" value="NZ_ANDB01000017.1"/>
</dbReference>
<dbReference type="Pfam" id="PF09250">
    <property type="entry name" value="Prim-Pol"/>
    <property type="match status" value="1"/>
</dbReference>
<evidence type="ECO:0000313" key="4">
    <source>
        <dbReference type="Proteomes" id="UP000015267"/>
    </source>
</evidence>
<dbReference type="SMART" id="SM00943">
    <property type="entry name" value="Prim-Pol"/>
    <property type="match status" value="1"/>
</dbReference>
<gene>
    <name evidence="3" type="ORF">SAG0055_04665</name>
</gene>
<dbReference type="Proteomes" id="UP000015267">
    <property type="component" value="Unassembled WGS sequence"/>
</dbReference>
<comment type="caution">
    <text evidence="3">The sequence shown here is derived from an EMBL/GenBank/DDBJ whole genome shotgun (WGS) entry which is preliminary data.</text>
</comment>
<evidence type="ECO:0000259" key="2">
    <source>
        <dbReference type="SMART" id="SM00943"/>
    </source>
</evidence>
<proteinExistence type="predicted"/>
<sequence length="289" mass="33114">MYHTTALSFLKKGYQVIPLRKDTGTPMIKFKDIQITEEVIKNTNWFNCDYALLMRGIWCIDIDTHDMDEKLAKELYIMIKKMGIDLLSVLSTDKYDNGLDGYSSIIRHEYKNELISNFKNTFAELTASGGMHILFKKRDDINYTQKIGVMPGVDIKANDNNFVKIFPSDGREVLQAVKTLPYYDGKFEEEVFKPKQEGITTYFGCSVTYTSNGSHEGREAYERVATGTSYNRNDDLFKGACWAFENGIDIDDLTSIIGTVKGRDVFTREEFELTIESAKRKVSYVTIRT</sequence>
<protein>
    <recommendedName>
        <fullName evidence="5">DNA primase/polymerase bifunctional N-terminal domain-containing protein</fullName>
    </recommendedName>
</protein>
<name>A0AAV3JJ09_STRAG</name>
<dbReference type="EMBL" id="ANDB01000017">
    <property type="protein sequence ID" value="EPW16415.1"/>
    <property type="molecule type" value="Genomic_DNA"/>
</dbReference>
<feature type="domain" description="Primase C-terminal 1" evidence="1">
    <location>
        <begin position="221"/>
        <end position="284"/>
    </location>
</feature>
<evidence type="ECO:0000259" key="1">
    <source>
        <dbReference type="SMART" id="SM00942"/>
    </source>
</evidence>
<organism evidence="3 4">
    <name type="scientific">Streptococcus agalactiae CCUG 29376</name>
    <dbReference type="NCBI Taxonomy" id="1105255"/>
    <lineage>
        <taxon>Bacteria</taxon>
        <taxon>Bacillati</taxon>
        <taxon>Bacillota</taxon>
        <taxon>Bacilli</taxon>
        <taxon>Lactobacillales</taxon>
        <taxon>Streptococcaceae</taxon>
        <taxon>Streptococcus</taxon>
    </lineage>
</organism>
<reference evidence="3 4" key="1">
    <citation type="submission" date="2012-10" db="EMBL/GenBank/DDBJ databases">
        <authorList>
            <person name="Zadoks R.N."/>
            <person name="Moroni P."/>
            <person name="Richards V.P."/>
            <person name="Durkin S.A.S."/>
            <person name="Kim M."/>
            <person name="Pavinski Bitar P.D."/>
            <person name="Stanhope M.J."/>
            <person name="Town C.D."/>
            <person name="Venter J.C."/>
        </authorList>
    </citation>
    <scope>NUCLEOTIDE SEQUENCE [LARGE SCALE GENOMIC DNA]</scope>
    <source>
        <strain evidence="3 4">CCUG 29376</strain>
    </source>
</reference>
<dbReference type="SUPFAM" id="SSF56747">
    <property type="entry name" value="Prim-pol domain"/>
    <property type="match status" value="1"/>
</dbReference>
<evidence type="ECO:0008006" key="5">
    <source>
        <dbReference type="Google" id="ProtNLM"/>
    </source>
</evidence>
<dbReference type="InterPro" id="IPR014820">
    <property type="entry name" value="PriCT_1"/>
</dbReference>
<dbReference type="InterPro" id="IPR015330">
    <property type="entry name" value="DNA_primase/pol_bifunc_N"/>
</dbReference>
<dbReference type="AlphaFoldDB" id="A0AAV3JJ09"/>
<dbReference type="SMART" id="SM00942">
    <property type="entry name" value="PriCT_1"/>
    <property type="match status" value="1"/>
</dbReference>
<feature type="domain" description="DNA primase/polymerase bifunctional N-terminal" evidence="2">
    <location>
        <begin position="6"/>
        <end position="199"/>
    </location>
</feature>
<evidence type="ECO:0000313" key="3">
    <source>
        <dbReference type="EMBL" id="EPW16415.1"/>
    </source>
</evidence>
<accession>A0AAV3JJ09</accession>